<evidence type="ECO:0000313" key="3">
    <source>
        <dbReference type="Proteomes" id="UP000749471"/>
    </source>
</evidence>
<feature type="transmembrane region" description="Helical" evidence="1">
    <location>
        <begin position="41"/>
        <end position="67"/>
    </location>
</feature>
<accession>A0ABS6E5T7</accession>
<dbReference type="RefSeq" id="WP_216518263.1">
    <property type="nucleotide sequence ID" value="NZ_JAHLPM010000005.1"/>
</dbReference>
<name>A0ABS6E5T7_9FIRM</name>
<sequence length="201" mass="22504">MKELRSLFIRGLFSILPFVVTLYILFWFFTFLDGLIGKFVVPILGFSFPGIGLIFTIGLILLTGFIVSNYVGVKLLKKGEELLQRIPLISKIYSSVKQIVEAFSIKDKQIFSNVVLVEYPRKSTYAIGFVTGECRGEVQDKTAARLINVFIPTTPNPTSGMLILVPDKEIIYLDMTVEEGLKLIISAGAVVPEYDKKDEEP</sequence>
<dbReference type="Pfam" id="PF04367">
    <property type="entry name" value="DUF502"/>
    <property type="match status" value="1"/>
</dbReference>
<dbReference type="PANTHER" id="PTHR31876:SF26">
    <property type="entry name" value="PROTEIN LIKE COV 2"/>
    <property type="match status" value="1"/>
</dbReference>
<protein>
    <submittedName>
        <fullName evidence="2">DUF502 domain-containing protein</fullName>
    </submittedName>
</protein>
<dbReference type="EMBL" id="JAHLPM010000005">
    <property type="protein sequence ID" value="MBU5437785.1"/>
    <property type="molecule type" value="Genomic_DNA"/>
</dbReference>
<feature type="transmembrane region" description="Helical" evidence="1">
    <location>
        <begin position="7"/>
        <end position="29"/>
    </location>
</feature>
<gene>
    <name evidence="2" type="ORF">KQI42_07185</name>
</gene>
<comment type="caution">
    <text evidence="2">The sequence shown here is derived from an EMBL/GenBank/DDBJ whole genome shotgun (WGS) entry which is preliminary data.</text>
</comment>
<proteinExistence type="predicted"/>
<dbReference type="Proteomes" id="UP000749471">
    <property type="component" value="Unassembled WGS sequence"/>
</dbReference>
<keyword evidence="1" id="KW-1133">Transmembrane helix</keyword>
<keyword evidence="1" id="KW-0472">Membrane</keyword>
<evidence type="ECO:0000313" key="2">
    <source>
        <dbReference type="EMBL" id="MBU5437785.1"/>
    </source>
</evidence>
<keyword evidence="3" id="KW-1185">Reference proteome</keyword>
<reference evidence="2 3" key="1">
    <citation type="submission" date="2021-06" db="EMBL/GenBank/DDBJ databases">
        <authorList>
            <person name="Sun Q."/>
            <person name="Li D."/>
        </authorList>
    </citation>
    <scope>NUCLEOTIDE SEQUENCE [LARGE SCALE GENOMIC DNA]</scope>
    <source>
        <strain evidence="2 3">MSJ-40</strain>
    </source>
</reference>
<organism evidence="2 3">
    <name type="scientific">Tissierella simiarum</name>
    <dbReference type="NCBI Taxonomy" id="2841534"/>
    <lineage>
        <taxon>Bacteria</taxon>
        <taxon>Bacillati</taxon>
        <taxon>Bacillota</taxon>
        <taxon>Tissierellia</taxon>
        <taxon>Tissierellales</taxon>
        <taxon>Tissierellaceae</taxon>
        <taxon>Tissierella</taxon>
    </lineage>
</organism>
<dbReference type="InterPro" id="IPR007462">
    <property type="entry name" value="COV1-like"/>
</dbReference>
<dbReference type="PANTHER" id="PTHR31876">
    <property type="entry name" value="COV-LIKE PROTEIN 1"/>
    <property type="match status" value="1"/>
</dbReference>
<keyword evidence="1" id="KW-0812">Transmembrane</keyword>
<evidence type="ECO:0000256" key="1">
    <source>
        <dbReference type="SAM" id="Phobius"/>
    </source>
</evidence>